<protein>
    <submittedName>
        <fullName evidence="3">Putative DNA-binding protein</fullName>
    </submittedName>
</protein>
<dbReference type="PANTHER" id="PTHR46797:SF1">
    <property type="entry name" value="METHYLPHOSPHONATE SYNTHASE"/>
    <property type="match status" value="1"/>
</dbReference>
<accession>A0A0F6YI07</accession>
<proteinExistence type="predicted"/>
<dbReference type="Pfam" id="PF01381">
    <property type="entry name" value="HTH_3"/>
    <property type="match status" value="1"/>
</dbReference>
<dbReference type="Proteomes" id="UP000034883">
    <property type="component" value="Chromosome"/>
</dbReference>
<dbReference type="InterPro" id="IPR014710">
    <property type="entry name" value="RmlC-like_jellyroll"/>
</dbReference>
<dbReference type="SUPFAM" id="SSF47413">
    <property type="entry name" value="lambda repressor-like DNA-binding domains"/>
    <property type="match status" value="1"/>
</dbReference>
<dbReference type="GO" id="GO:0005829">
    <property type="term" value="C:cytosol"/>
    <property type="evidence" value="ECO:0007669"/>
    <property type="project" value="TreeGrafter"/>
</dbReference>
<sequence>MKEPNAVRAHLGAALRRARESKGLTVSELARRSGIAKATLSELEAGRANPTLETLWALAVPLEVSLGELVDPPAPSMTVVRATEGTKVRGDAVVGRLIDAFESGGMRCEMFEAEVLQKRQESPAHARGVVEHLVCTSGRLRVGPIDAPVDLGPGDYVRMSPTWPHVYQGLRRGTRMVLLMQFPTR</sequence>
<dbReference type="GO" id="GO:0003700">
    <property type="term" value="F:DNA-binding transcription factor activity"/>
    <property type="evidence" value="ECO:0007669"/>
    <property type="project" value="TreeGrafter"/>
</dbReference>
<dbReference type="InterPro" id="IPR010982">
    <property type="entry name" value="Lambda_DNA-bd_dom_sf"/>
</dbReference>
<evidence type="ECO:0000313" key="4">
    <source>
        <dbReference type="Proteomes" id="UP000034883"/>
    </source>
</evidence>
<evidence type="ECO:0000313" key="3">
    <source>
        <dbReference type="EMBL" id="AKF04566.1"/>
    </source>
</evidence>
<dbReference type="InterPro" id="IPR050807">
    <property type="entry name" value="TransReg_Diox_bact_type"/>
</dbReference>
<dbReference type="GO" id="GO:0003677">
    <property type="term" value="F:DNA binding"/>
    <property type="evidence" value="ECO:0007669"/>
    <property type="project" value="UniProtKB-KW"/>
</dbReference>
<dbReference type="KEGG" id="samy:DB32_001715"/>
<dbReference type="Gene3D" id="1.10.260.40">
    <property type="entry name" value="lambda repressor-like DNA-binding domains"/>
    <property type="match status" value="1"/>
</dbReference>
<dbReference type="CDD" id="cd00093">
    <property type="entry name" value="HTH_XRE"/>
    <property type="match status" value="1"/>
</dbReference>
<dbReference type="AlphaFoldDB" id="A0A0F6YI07"/>
<dbReference type="PROSITE" id="PS50943">
    <property type="entry name" value="HTH_CROC1"/>
    <property type="match status" value="1"/>
</dbReference>
<dbReference type="InterPro" id="IPR001387">
    <property type="entry name" value="Cro/C1-type_HTH"/>
</dbReference>
<name>A0A0F6YI07_9BACT</name>
<dbReference type="Gene3D" id="2.60.120.10">
    <property type="entry name" value="Jelly Rolls"/>
    <property type="match status" value="1"/>
</dbReference>
<dbReference type="RefSeq" id="WP_053231893.1">
    <property type="nucleotide sequence ID" value="NZ_CP011125.1"/>
</dbReference>
<dbReference type="SMART" id="SM00530">
    <property type="entry name" value="HTH_XRE"/>
    <property type="match status" value="1"/>
</dbReference>
<dbReference type="STRING" id="927083.DB32_001715"/>
<evidence type="ECO:0000259" key="2">
    <source>
        <dbReference type="PROSITE" id="PS50943"/>
    </source>
</evidence>
<organism evidence="3 4">
    <name type="scientific">Sandaracinus amylolyticus</name>
    <dbReference type="NCBI Taxonomy" id="927083"/>
    <lineage>
        <taxon>Bacteria</taxon>
        <taxon>Pseudomonadati</taxon>
        <taxon>Myxococcota</taxon>
        <taxon>Polyangia</taxon>
        <taxon>Polyangiales</taxon>
        <taxon>Sandaracinaceae</taxon>
        <taxon>Sandaracinus</taxon>
    </lineage>
</organism>
<dbReference type="InterPro" id="IPR011051">
    <property type="entry name" value="RmlC_Cupin_sf"/>
</dbReference>
<dbReference type="EMBL" id="CP011125">
    <property type="protein sequence ID" value="AKF04566.1"/>
    <property type="molecule type" value="Genomic_DNA"/>
</dbReference>
<dbReference type="SUPFAM" id="SSF51182">
    <property type="entry name" value="RmlC-like cupins"/>
    <property type="match status" value="1"/>
</dbReference>
<evidence type="ECO:0000256" key="1">
    <source>
        <dbReference type="ARBA" id="ARBA00023125"/>
    </source>
</evidence>
<keyword evidence="4" id="KW-1185">Reference proteome</keyword>
<reference evidence="3 4" key="1">
    <citation type="submission" date="2015-03" db="EMBL/GenBank/DDBJ databases">
        <title>Genome assembly of Sandaracinus amylolyticus DSM 53668.</title>
        <authorList>
            <person name="Sharma G."/>
            <person name="Subramanian S."/>
        </authorList>
    </citation>
    <scope>NUCLEOTIDE SEQUENCE [LARGE SCALE GENOMIC DNA]</scope>
    <source>
        <strain evidence="3 4">DSM 53668</strain>
    </source>
</reference>
<dbReference type="PANTHER" id="PTHR46797">
    <property type="entry name" value="HTH-TYPE TRANSCRIPTIONAL REGULATOR"/>
    <property type="match status" value="1"/>
</dbReference>
<feature type="domain" description="HTH cro/C1-type" evidence="2">
    <location>
        <begin position="15"/>
        <end position="69"/>
    </location>
</feature>
<gene>
    <name evidence="3" type="ORF">DB32_001715</name>
</gene>
<keyword evidence="1 3" id="KW-0238">DNA-binding</keyword>